<dbReference type="EMBL" id="SMKW01000117">
    <property type="protein sequence ID" value="TDD35908.1"/>
    <property type="molecule type" value="Genomic_DNA"/>
</dbReference>
<keyword evidence="3" id="KW-1185">Reference proteome</keyword>
<dbReference type="OrthoDB" id="9799840at2"/>
<sequence>MARRHAGGLPGAPARRRRGGHVLRPVAAARAGAGGVRHRRGRVRAVHEPEPLHRPAGGRVPAAGGHHVLGRRGSRGRRVLPHQTSPGVEVKRGLGPLSYGDAVQPWGRGAAAGGFVFLSGIDGATDDSGAPVDGIAEQTRITLDRVRRLLADAGAELADIVQLDQFVADPAERAEYMKARDEWLAEHAPALLDERSYASLLIYPALATPQMRVEIRAVAYAGEKS</sequence>
<protein>
    <submittedName>
        <fullName evidence="2">RidA family protein</fullName>
    </submittedName>
</protein>
<comment type="caution">
    <text evidence="2">The sequence shown here is derived from an EMBL/GenBank/DDBJ whole genome shotgun (WGS) entry which is preliminary data.</text>
</comment>
<dbReference type="PANTHER" id="PTHR43857">
    <property type="entry name" value="BLR7761 PROTEIN"/>
    <property type="match status" value="1"/>
</dbReference>
<gene>
    <name evidence="2" type="ORF">E1288_42635</name>
</gene>
<accession>A0A4R4XVX7</accession>
<feature type="region of interest" description="Disordered" evidence="1">
    <location>
        <begin position="1"/>
        <end position="22"/>
    </location>
</feature>
<dbReference type="InterPro" id="IPR035959">
    <property type="entry name" value="RutC-like_sf"/>
</dbReference>
<evidence type="ECO:0000313" key="3">
    <source>
        <dbReference type="Proteomes" id="UP000294947"/>
    </source>
</evidence>
<name>A0A4R4XVX7_9PSEU</name>
<feature type="region of interest" description="Disordered" evidence="1">
    <location>
        <begin position="70"/>
        <end position="92"/>
    </location>
</feature>
<reference evidence="2 3" key="1">
    <citation type="submission" date="2019-03" db="EMBL/GenBank/DDBJ databases">
        <title>Draft genome sequences of novel Actinobacteria.</title>
        <authorList>
            <person name="Sahin N."/>
            <person name="Ay H."/>
            <person name="Saygin H."/>
        </authorList>
    </citation>
    <scope>NUCLEOTIDE SEQUENCE [LARGE SCALE GENOMIC DNA]</scope>
    <source>
        <strain evidence="2 3">7K502</strain>
    </source>
</reference>
<evidence type="ECO:0000256" key="1">
    <source>
        <dbReference type="SAM" id="MobiDB-lite"/>
    </source>
</evidence>
<dbReference type="PANTHER" id="PTHR43857:SF1">
    <property type="entry name" value="YJGH FAMILY PROTEIN"/>
    <property type="match status" value="1"/>
</dbReference>
<proteinExistence type="predicted"/>
<dbReference type="AlphaFoldDB" id="A0A4R4XVX7"/>
<dbReference type="Pfam" id="PF01042">
    <property type="entry name" value="Ribonuc_L-PSP"/>
    <property type="match status" value="1"/>
</dbReference>
<dbReference type="SUPFAM" id="SSF55298">
    <property type="entry name" value="YjgF-like"/>
    <property type="match status" value="1"/>
</dbReference>
<dbReference type="Gene3D" id="3.30.1330.40">
    <property type="entry name" value="RutC-like"/>
    <property type="match status" value="1"/>
</dbReference>
<dbReference type="CDD" id="cd00448">
    <property type="entry name" value="YjgF_YER057c_UK114_family"/>
    <property type="match status" value="1"/>
</dbReference>
<dbReference type="InterPro" id="IPR006175">
    <property type="entry name" value="YjgF/YER057c/UK114"/>
</dbReference>
<evidence type="ECO:0000313" key="2">
    <source>
        <dbReference type="EMBL" id="TDD35908.1"/>
    </source>
</evidence>
<organism evidence="2 3">
    <name type="scientific">Saccharopolyspora elongata</name>
    <dbReference type="NCBI Taxonomy" id="2530387"/>
    <lineage>
        <taxon>Bacteria</taxon>
        <taxon>Bacillati</taxon>
        <taxon>Actinomycetota</taxon>
        <taxon>Actinomycetes</taxon>
        <taxon>Pseudonocardiales</taxon>
        <taxon>Pseudonocardiaceae</taxon>
        <taxon>Saccharopolyspora</taxon>
    </lineage>
</organism>
<dbReference type="Proteomes" id="UP000294947">
    <property type="component" value="Unassembled WGS sequence"/>
</dbReference>
<feature type="compositionally biased region" description="Basic residues" evidence="1">
    <location>
        <begin position="70"/>
        <end position="80"/>
    </location>
</feature>